<dbReference type="RefSeq" id="WP_088263982.1">
    <property type="nucleotide sequence ID" value="NZ_JASZ02000011.1"/>
</dbReference>
<evidence type="ECO:0000313" key="2">
    <source>
        <dbReference type="EMBL" id="OWK98340.1"/>
    </source>
</evidence>
<dbReference type="Proteomes" id="UP000197587">
    <property type="component" value="Unassembled WGS sequence"/>
</dbReference>
<comment type="caution">
    <text evidence="2">The sequence shown here is derived from an EMBL/GenBank/DDBJ whole genome shotgun (WGS) entry which is preliminary data.</text>
</comment>
<dbReference type="Gene3D" id="2.160.20.10">
    <property type="entry name" value="Single-stranded right-handed beta-helix, Pectin lyase-like"/>
    <property type="match status" value="1"/>
</dbReference>
<evidence type="ECO:0000313" key="3">
    <source>
        <dbReference type="Proteomes" id="UP000197587"/>
    </source>
</evidence>
<organism evidence="2 3">
    <name type="scientific">Kaistella haifensis DSM 19056</name>
    <dbReference type="NCBI Taxonomy" id="1450526"/>
    <lineage>
        <taxon>Bacteria</taxon>
        <taxon>Pseudomonadati</taxon>
        <taxon>Bacteroidota</taxon>
        <taxon>Flavobacteriia</taxon>
        <taxon>Flavobacteriales</taxon>
        <taxon>Weeksellaceae</taxon>
        <taxon>Chryseobacterium group</taxon>
        <taxon>Kaistella</taxon>
    </lineage>
</organism>
<reference evidence="2 3" key="1">
    <citation type="submission" date="2014-01" db="EMBL/GenBank/DDBJ databases">
        <authorList>
            <consortium name="Genome Consortium for Active Teaching"/>
            <person name="Sontag T.C."/>
            <person name="Newman J.D."/>
        </authorList>
    </citation>
    <scope>NUCLEOTIDE SEQUENCE [LARGE SCALE GENOMIC DNA]</scope>
    <source>
        <strain evidence="2 3">DSM 19056</strain>
    </source>
</reference>
<keyword evidence="3" id="KW-1185">Reference proteome</keyword>
<evidence type="ECO:0000259" key="1">
    <source>
        <dbReference type="Pfam" id="PF12708"/>
    </source>
</evidence>
<dbReference type="EMBL" id="JASZ02000011">
    <property type="protein sequence ID" value="OWK98340.1"/>
    <property type="molecule type" value="Genomic_DNA"/>
</dbReference>
<protein>
    <recommendedName>
        <fullName evidence="1">Rhamnogalacturonase A/B/Epimerase-like pectate lyase domain-containing protein</fullName>
    </recommendedName>
</protein>
<accession>A0A2D0A6P5</accession>
<dbReference type="InterPro" id="IPR012334">
    <property type="entry name" value="Pectin_lyas_fold"/>
</dbReference>
<reference evidence="2 3" key="2">
    <citation type="submission" date="2017-05" db="EMBL/GenBank/DDBJ databases">
        <title>Genome of Chryseobacterium haifense.</title>
        <authorList>
            <person name="Newman J.D."/>
        </authorList>
    </citation>
    <scope>NUCLEOTIDE SEQUENCE [LARGE SCALE GENOMIC DNA]</scope>
    <source>
        <strain evidence="2 3">DSM 19056</strain>
    </source>
</reference>
<proteinExistence type="predicted"/>
<feature type="domain" description="Rhamnogalacturonase A/B/Epimerase-like pectate lyase" evidence="1">
    <location>
        <begin position="67"/>
        <end position="129"/>
    </location>
</feature>
<dbReference type="InterPro" id="IPR011050">
    <property type="entry name" value="Pectin_lyase_fold/virulence"/>
</dbReference>
<dbReference type="InterPro" id="IPR024535">
    <property type="entry name" value="RHGA/B-epi-like_pectate_lyase"/>
</dbReference>
<gene>
    <name evidence="2" type="ORF">AP75_07005</name>
</gene>
<dbReference type="Pfam" id="PF12708">
    <property type="entry name" value="Pect-lyase_RHGA_epim"/>
    <property type="match status" value="1"/>
</dbReference>
<dbReference type="SUPFAM" id="SSF51126">
    <property type="entry name" value="Pectin lyase-like"/>
    <property type="match status" value="1"/>
</dbReference>
<name>A0A2D0A6P5_9FLAO</name>
<dbReference type="AlphaFoldDB" id="A0A2D0A6P5"/>
<sequence length="580" mass="65319">MKGVFSLLMIIFSCALFGQEIIILPDALTGQSYTYSKVILSPNQRVDGVIYVNKNGITYKRIYDGKINIKWFGAKGDGITDDSKAIQKAFEIGESIFFPAGNYRFAANVNKRFEIEGDAGNTVFSPVDNNKSILNFQTKAPYFTYASIVSNIWFTSKNKIGTAISFGKNDVKNKSIEDEYAGNVVFRNLRFIGFQKAVYFPFGNIGCNFFSCAFQANEYGIYSLDNRWGGDLMHAGNKCFYACEFDSNNVAVYFNNTTEGFGGVSFNDCIFEANAVNGYFYSNNTYTPTIFQNCWDEKRNTPSKVIIDQYTGTSLKKVDMEPASYIFDGSRSDYLFIGGRVMNLKILGNNINVTSYRSKFEYSKDVRAEKTVVSDNSQLTLFFPSTDKGIQSAKNIYVKGIPFLNSLEVGANNSESKFFPISSVGFKSNFPEFYSVNFGNPITLSGSFNAVAPTFQRINNQAACRLALDFSNKNQYIAINETKTDFVPGYYFIVTTAKVNIGNPIFFVWDRNENQFVSFQPINDKDIHSYGAYGYITKKAEFYLDISSIDGTPVDLDLLDYKIFKFSTKEELQSFLLDNL</sequence>